<dbReference type="Proteomes" id="UP001500218">
    <property type="component" value="Unassembled WGS sequence"/>
</dbReference>
<accession>A0ABP4YKV4</accession>
<feature type="compositionally biased region" description="Polar residues" evidence="1">
    <location>
        <begin position="50"/>
        <end position="67"/>
    </location>
</feature>
<sequence>MTEVSPKIAGTLAGRARRSTDVTTSKPCFSKDPIQDTKRAQILALRPVQRASQGPATVSLAQPSAESARTADGPHRAPQLTGGQHQMTPPRPRRPADQPMTVNELCEELHITRSTFYDWRAKRRAPKCYRLPNGDLRIRRSDFEDWFSALEDKAA</sequence>
<keyword evidence="4" id="KW-1185">Reference proteome</keyword>
<evidence type="ECO:0000313" key="3">
    <source>
        <dbReference type="EMBL" id="GAA1821654.1"/>
    </source>
</evidence>
<evidence type="ECO:0000259" key="2">
    <source>
        <dbReference type="Pfam" id="PF12728"/>
    </source>
</evidence>
<feature type="region of interest" description="Disordered" evidence="1">
    <location>
        <begin position="1"/>
        <end position="36"/>
    </location>
</feature>
<feature type="region of interest" description="Disordered" evidence="1">
    <location>
        <begin position="48"/>
        <end position="98"/>
    </location>
</feature>
<protein>
    <recommendedName>
        <fullName evidence="2">Helix-turn-helix domain-containing protein</fullName>
    </recommendedName>
</protein>
<dbReference type="Pfam" id="PF12728">
    <property type="entry name" value="HTH_17"/>
    <property type="match status" value="1"/>
</dbReference>
<dbReference type="InterPro" id="IPR041657">
    <property type="entry name" value="HTH_17"/>
</dbReference>
<evidence type="ECO:0000313" key="4">
    <source>
        <dbReference type="Proteomes" id="UP001500218"/>
    </source>
</evidence>
<name>A0ABP4YKV4_9ACTN</name>
<proteinExistence type="predicted"/>
<gene>
    <name evidence="3" type="ORF">GCM10009682_47340</name>
</gene>
<evidence type="ECO:0000256" key="1">
    <source>
        <dbReference type="SAM" id="MobiDB-lite"/>
    </source>
</evidence>
<comment type="caution">
    <text evidence="3">The sequence shown here is derived from an EMBL/GenBank/DDBJ whole genome shotgun (WGS) entry which is preliminary data.</text>
</comment>
<dbReference type="SUPFAM" id="SSF46955">
    <property type="entry name" value="Putative DNA-binding domain"/>
    <property type="match status" value="1"/>
</dbReference>
<reference evidence="4" key="1">
    <citation type="journal article" date="2019" name="Int. J. Syst. Evol. Microbiol.">
        <title>The Global Catalogue of Microorganisms (GCM) 10K type strain sequencing project: providing services to taxonomists for standard genome sequencing and annotation.</title>
        <authorList>
            <consortium name="The Broad Institute Genomics Platform"/>
            <consortium name="The Broad Institute Genome Sequencing Center for Infectious Disease"/>
            <person name="Wu L."/>
            <person name="Ma J."/>
        </authorList>
    </citation>
    <scope>NUCLEOTIDE SEQUENCE [LARGE SCALE GENOMIC DNA]</scope>
    <source>
        <strain evidence="4">JCM 13250</strain>
    </source>
</reference>
<organism evidence="3 4">
    <name type="scientific">Luedemannella flava</name>
    <dbReference type="NCBI Taxonomy" id="349316"/>
    <lineage>
        <taxon>Bacteria</taxon>
        <taxon>Bacillati</taxon>
        <taxon>Actinomycetota</taxon>
        <taxon>Actinomycetes</taxon>
        <taxon>Micromonosporales</taxon>
        <taxon>Micromonosporaceae</taxon>
        <taxon>Luedemannella</taxon>
    </lineage>
</organism>
<dbReference type="InterPro" id="IPR009061">
    <property type="entry name" value="DNA-bd_dom_put_sf"/>
</dbReference>
<feature type="domain" description="Helix-turn-helix" evidence="2">
    <location>
        <begin position="100"/>
        <end position="148"/>
    </location>
</feature>
<dbReference type="EMBL" id="BAAALT010000182">
    <property type="protein sequence ID" value="GAA1821654.1"/>
    <property type="molecule type" value="Genomic_DNA"/>
</dbReference>